<sequence length="313" mass="35896">MFLEFVNEVKDNIKHFLPGSYRNAEVFVMDYRKLNTTYKGLMVKREDETIAPIINMNQFYKAYQNQPGATMESIYRRIADVIMEASIQVNLKSIMDYDIAKDNLFIRVSSAERNKDMLVNVPHQLKEDLAITYHVDVSMDEKGLGSMLINNDLLKQYGITAEQLHEDAMKSSPHIMAPEVFSLGAMMEEMVEKDLFMMTSEEREMLQESIRKSAQMSSFFVVTNQQRIGGAGALFYPKMMDNLGEVLGHDYFILPSSIHEMLVLPDNGKISADELRMMVTEVNATQVSPAERLTDDVYYFDTKNHTFGKAERV</sequence>
<organism evidence="1 2">
    <name type="scientific">Blautia faecicola</name>
    <dbReference type="NCBI Taxonomy" id="2509240"/>
    <lineage>
        <taxon>Bacteria</taxon>
        <taxon>Bacillati</taxon>
        <taxon>Bacillota</taxon>
        <taxon>Clostridia</taxon>
        <taxon>Lachnospirales</taxon>
        <taxon>Lachnospiraceae</taxon>
        <taxon>Blautia</taxon>
    </lineage>
</organism>
<comment type="caution">
    <text evidence="1">The sequence shown here is derived from an EMBL/GenBank/DDBJ whole genome shotgun (WGS) entry which is preliminary data.</text>
</comment>
<reference evidence="1 2" key="1">
    <citation type="submission" date="2019-01" db="EMBL/GenBank/DDBJ databases">
        <title>Blautia sp. nov. KGMB01111 isolated human feces.</title>
        <authorList>
            <person name="Park J.-E."/>
            <person name="Kim J.-S."/>
            <person name="Park S.-H."/>
        </authorList>
    </citation>
    <scope>NUCLEOTIDE SEQUENCE [LARGE SCALE GENOMIC DNA]</scope>
    <source>
        <strain evidence="1 2">KGMB01111</strain>
    </source>
</reference>
<dbReference type="Proteomes" id="UP000290106">
    <property type="component" value="Unassembled WGS sequence"/>
</dbReference>
<protein>
    <recommendedName>
        <fullName evidence="3">DUF1444 family protein</fullName>
    </recommendedName>
</protein>
<name>A0A4Q1RDA2_9FIRM</name>
<evidence type="ECO:0000313" key="1">
    <source>
        <dbReference type="EMBL" id="RXS72545.1"/>
    </source>
</evidence>
<keyword evidence="2" id="KW-1185">Reference proteome</keyword>
<dbReference type="OrthoDB" id="1655031at2"/>
<dbReference type="Pfam" id="PF18941">
    <property type="entry name" value="DUF5688"/>
    <property type="match status" value="1"/>
</dbReference>
<dbReference type="RefSeq" id="WP_129259662.1">
    <property type="nucleotide sequence ID" value="NZ_SDKC01000002.1"/>
</dbReference>
<proteinExistence type="predicted"/>
<dbReference type="EMBL" id="SDKC01000002">
    <property type="protein sequence ID" value="RXS72545.1"/>
    <property type="molecule type" value="Genomic_DNA"/>
</dbReference>
<evidence type="ECO:0000313" key="2">
    <source>
        <dbReference type="Proteomes" id="UP000290106"/>
    </source>
</evidence>
<accession>A0A4Q1RDA2</accession>
<gene>
    <name evidence="1" type="ORF">ETP43_16325</name>
</gene>
<dbReference type="InterPro" id="IPR043743">
    <property type="entry name" value="DUF5688"/>
</dbReference>
<dbReference type="AlphaFoldDB" id="A0A4Q1RDA2"/>
<evidence type="ECO:0008006" key="3">
    <source>
        <dbReference type="Google" id="ProtNLM"/>
    </source>
</evidence>